<dbReference type="InterPro" id="IPR011990">
    <property type="entry name" value="TPR-like_helical_dom_sf"/>
</dbReference>
<keyword evidence="4" id="KW-0677">Repeat</keyword>
<name>A0A1G4I4H7_TRYEQ</name>
<dbReference type="InterPro" id="IPR049039">
    <property type="entry name" value="RMD1-3_a_helical_rpt"/>
</dbReference>
<protein>
    <recommendedName>
        <fullName evidence="7">Regulator of microtubule dynamics protein 1</fullName>
    </recommendedName>
    <alternativeName>
        <fullName evidence="8">Protein FAM82B</fullName>
    </alternativeName>
</protein>
<dbReference type="GO" id="GO:0005876">
    <property type="term" value="C:spindle microtubule"/>
    <property type="evidence" value="ECO:0007669"/>
    <property type="project" value="TreeGrafter"/>
</dbReference>
<dbReference type="GO" id="GO:0005737">
    <property type="term" value="C:cytoplasm"/>
    <property type="evidence" value="ECO:0007669"/>
    <property type="project" value="TreeGrafter"/>
</dbReference>
<dbReference type="PANTHER" id="PTHR16056">
    <property type="entry name" value="REGULATOR OF MICROTUBULE DYNAMICS PROTEIN"/>
    <property type="match status" value="1"/>
</dbReference>
<sequence length="230" mass="26162">MSTWEQAVEEADKAFAKRDCKAVCEIIEKAESDGTCHVQLMWRRARALHTLGDESLDKSEKERYARDAAVAAERAVEEDPTSAEANLWKAICIGILCDYLTTKERMSNVYVIRDHLLRSLELKSDNPDALHGMGMWSLSLLQISWFERSAASLLFGSLPTVSHEECLKYFLASHELRPSIRNCLALGNLFRYQGNWTEAKTWYQKALDIPAETHAHKQKQDEAVQLLNSC</sequence>
<evidence type="ECO:0000313" key="9">
    <source>
        <dbReference type="EMBL" id="SCU66740.1"/>
    </source>
</evidence>
<keyword evidence="6" id="KW-0206">Cytoskeleton</keyword>
<keyword evidence="3" id="KW-0963">Cytoplasm</keyword>
<gene>
    <name evidence="9" type="ORF">TEOVI_000903800</name>
</gene>
<keyword evidence="5" id="KW-0802">TPR repeat</keyword>
<dbReference type="GeneID" id="92382972"/>
<comment type="subunit">
    <text evidence="2">Interacts with microtubules.</text>
</comment>
<dbReference type="SUPFAM" id="SSF48452">
    <property type="entry name" value="TPR-like"/>
    <property type="match status" value="1"/>
</dbReference>
<dbReference type="GO" id="GO:0008017">
    <property type="term" value="F:microtubule binding"/>
    <property type="evidence" value="ECO:0007669"/>
    <property type="project" value="TreeGrafter"/>
</dbReference>
<dbReference type="Gene3D" id="1.25.40.10">
    <property type="entry name" value="Tetratricopeptide repeat domain"/>
    <property type="match status" value="1"/>
</dbReference>
<keyword evidence="10" id="KW-1185">Reference proteome</keyword>
<evidence type="ECO:0000313" key="10">
    <source>
        <dbReference type="Proteomes" id="UP000195570"/>
    </source>
</evidence>
<comment type="caution">
    <text evidence="9">The sequence shown here is derived from an EMBL/GenBank/DDBJ whole genome shotgun (WGS) entry which is preliminary data.</text>
</comment>
<evidence type="ECO:0000256" key="2">
    <source>
        <dbReference type="ARBA" id="ARBA00011375"/>
    </source>
</evidence>
<evidence type="ECO:0000256" key="7">
    <source>
        <dbReference type="ARBA" id="ARBA00039966"/>
    </source>
</evidence>
<evidence type="ECO:0000256" key="4">
    <source>
        <dbReference type="ARBA" id="ARBA00022737"/>
    </source>
</evidence>
<accession>A0A1G4I4H7</accession>
<comment type="subcellular location">
    <subcellularLocation>
        <location evidence="1">Cytoplasm</location>
        <location evidence="1">Cytoskeleton</location>
    </subcellularLocation>
</comment>
<dbReference type="GO" id="GO:0097431">
    <property type="term" value="C:mitotic spindle pole"/>
    <property type="evidence" value="ECO:0007669"/>
    <property type="project" value="TreeGrafter"/>
</dbReference>
<reference evidence="9" key="1">
    <citation type="submission" date="2016-09" db="EMBL/GenBank/DDBJ databases">
        <authorList>
            <person name="Hebert L."/>
            <person name="Moumen B."/>
        </authorList>
    </citation>
    <scope>NUCLEOTIDE SEQUENCE [LARGE SCALE GENOMIC DNA]</scope>
    <source>
        <strain evidence="9">OVI</strain>
    </source>
</reference>
<evidence type="ECO:0000256" key="8">
    <source>
        <dbReference type="ARBA" id="ARBA00041958"/>
    </source>
</evidence>
<evidence type="ECO:0000256" key="6">
    <source>
        <dbReference type="ARBA" id="ARBA00023212"/>
    </source>
</evidence>
<dbReference type="FunFam" id="1.25.40.10:FF:001413">
    <property type="entry name" value="Tetratricopeptide repeat, putative"/>
    <property type="match status" value="1"/>
</dbReference>
<dbReference type="RefSeq" id="XP_067078150.1">
    <property type="nucleotide sequence ID" value="XM_067222049.1"/>
</dbReference>
<dbReference type="AlphaFoldDB" id="A0A1G4I4H7"/>
<dbReference type="PANTHER" id="PTHR16056:SF16">
    <property type="entry name" value="REGULATOR OF MICROTUBULE DYNAMICS PROTEIN 1"/>
    <property type="match status" value="1"/>
</dbReference>
<dbReference type="VEuPathDB" id="TriTrypDB:TEOVI_000903800"/>
<dbReference type="EMBL" id="CZPT02000608">
    <property type="protein sequence ID" value="SCU66740.1"/>
    <property type="molecule type" value="Genomic_DNA"/>
</dbReference>
<dbReference type="Pfam" id="PF21033">
    <property type="entry name" value="RMD1-3"/>
    <property type="match status" value="1"/>
</dbReference>
<evidence type="ECO:0000256" key="1">
    <source>
        <dbReference type="ARBA" id="ARBA00004245"/>
    </source>
</evidence>
<evidence type="ECO:0000256" key="3">
    <source>
        <dbReference type="ARBA" id="ARBA00022490"/>
    </source>
</evidence>
<dbReference type="Proteomes" id="UP000195570">
    <property type="component" value="Unassembled WGS sequence"/>
</dbReference>
<proteinExistence type="predicted"/>
<evidence type="ECO:0000256" key="5">
    <source>
        <dbReference type="ARBA" id="ARBA00022803"/>
    </source>
</evidence>
<organism evidence="9 10">
    <name type="scientific">Trypanosoma equiperdum</name>
    <dbReference type="NCBI Taxonomy" id="5694"/>
    <lineage>
        <taxon>Eukaryota</taxon>
        <taxon>Discoba</taxon>
        <taxon>Euglenozoa</taxon>
        <taxon>Kinetoplastea</taxon>
        <taxon>Metakinetoplastina</taxon>
        <taxon>Trypanosomatida</taxon>
        <taxon>Trypanosomatidae</taxon>
        <taxon>Trypanosoma</taxon>
    </lineage>
</organism>